<dbReference type="Proteomes" id="UP000499080">
    <property type="component" value="Unassembled WGS sequence"/>
</dbReference>
<dbReference type="AlphaFoldDB" id="A0A4Y2VJ12"/>
<name>A0A4Y2VJ12_ARAVE</name>
<dbReference type="EMBL" id="BGPR01047580">
    <property type="protein sequence ID" value="GBO24631.1"/>
    <property type="molecule type" value="Genomic_DNA"/>
</dbReference>
<organism evidence="1 2">
    <name type="scientific">Araneus ventricosus</name>
    <name type="common">Orbweaver spider</name>
    <name type="synonym">Epeira ventricosa</name>
    <dbReference type="NCBI Taxonomy" id="182803"/>
    <lineage>
        <taxon>Eukaryota</taxon>
        <taxon>Metazoa</taxon>
        <taxon>Ecdysozoa</taxon>
        <taxon>Arthropoda</taxon>
        <taxon>Chelicerata</taxon>
        <taxon>Arachnida</taxon>
        <taxon>Araneae</taxon>
        <taxon>Araneomorphae</taxon>
        <taxon>Entelegynae</taxon>
        <taxon>Araneoidea</taxon>
        <taxon>Araneidae</taxon>
        <taxon>Araneus</taxon>
    </lineage>
</organism>
<protein>
    <submittedName>
        <fullName evidence="1">Uncharacterized protein</fullName>
    </submittedName>
</protein>
<evidence type="ECO:0000313" key="1">
    <source>
        <dbReference type="EMBL" id="GBO24631.1"/>
    </source>
</evidence>
<evidence type="ECO:0000313" key="2">
    <source>
        <dbReference type="Proteomes" id="UP000499080"/>
    </source>
</evidence>
<accession>A0A4Y2VJ12</accession>
<comment type="caution">
    <text evidence="1">The sequence shown here is derived from an EMBL/GenBank/DDBJ whole genome shotgun (WGS) entry which is preliminary data.</text>
</comment>
<gene>
    <name evidence="1" type="ORF">AVEN_244013_1</name>
</gene>
<sequence>MIKWLIFTSCFGAFTANNREIHSTPTNAILKKVHLGDVCKSHIPASFTCSRTRLVPPVNAPVNGEGRYHRLEALTGTMPVQPFLNVSFTKAEYVS</sequence>
<reference evidence="1 2" key="1">
    <citation type="journal article" date="2019" name="Sci. Rep.">
        <title>Orb-weaving spider Araneus ventricosus genome elucidates the spidroin gene catalogue.</title>
        <authorList>
            <person name="Kono N."/>
            <person name="Nakamura H."/>
            <person name="Ohtoshi R."/>
            <person name="Moran D.A.P."/>
            <person name="Shinohara A."/>
            <person name="Yoshida Y."/>
            <person name="Fujiwara M."/>
            <person name="Mori M."/>
            <person name="Tomita M."/>
            <person name="Arakawa K."/>
        </authorList>
    </citation>
    <scope>NUCLEOTIDE SEQUENCE [LARGE SCALE GENOMIC DNA]</scope>
</reference>
<proteinExistence type="predicted"/>
<keyword evidence="2" id="KW-1185">Reference proteome</keyword>